<evidence type="ECO:0000313" key="2">
    <source>
        <dbReference type="Proteomes" id="UP000831701"/>
    </source>
</evidence>
<accession>A0ACB8WBW6</accession>
<proteinExistence type="predicted"/>
<name>A0ACB8WBW6_9TELE</name>
<evidence type="ECO:0000313" key="1">
    <source>
        <dbReference type="EMBL" id="KAI3365382.1"/>
    </source>
</evidence>
<reference evidence="1" key="1">
    <citation type="submission" date="2022-04" db="EMBL/GenBank/DDBJ databases">
        <title>Jade perch genome.</title>
        <authorList>
            <person name="Chao B."/>
        </authorList>
    </citation>
    <scope>NUCLEOTIDE SEQUENCE</scope>
    <source>
        <strain evidence="1">CB-2022</strain>
    </source>
</reference>
<protein>
    <submittedName>
        <fullName evidence="1">Uncharacterized protein</fullName>
    </submittedName>
</protein>
<sequence>MKTLERLVRPSAPSPGAELLHGPGCSSPTSLTSGWMMPSSTSFTSPPSLTWRRWLEALQGFESDTIHHKIHHHVISRSSLMTLLLLASSQMGTTQSTEDLFRTLRTGCLWNNLQINAASKTKELVVDFRRRSHSPASTGEHPGKRTSTL</sequence>
<keyword evidence="2" id="KW-1185">Reference proteome</keyword>
<comment type="caution">
    <text evidence="1">The sequence shown here is derived from an EMBL/GenBank/DDBJ whole genome shotgun (WGS) entry which is preliminary data.</text>
</comment>
<dbReference type="Proteomes" id="UP000831701">
    <property type="component" value="Chromosome 12"/>
</dbReference>
<dbReference type="EMBL" id="CM041542">
    <property type="protein sequence ID" value="KAI3365382.1"/>
    <property type="molecule type" value="Genomic_DNA"/>
</dbReference>
<organism evidence="1 2">
    <name type="scientific">Scortum barcoo</name>
    <name type="common">barcoo grunter</name>
    <dbReference type="NCBI Taxonomy" id="214431"/>
    <lineage>
        <taxon>Eukaryota</taxon>
        <taxon>Metazoa</taxon>
        <taxon>Chordata</taxon>
        <taxon>Craniata</taxon>
        <taxon>Vertebrata</taxon>
        <taxon>Euteleostomi</taxon>
        <taxon>Actinopterygii</taxon>
        <taxon>Neopterygii</taxon>
        <taxon>Teleostei</taxon>
        <taxon>Neoteleostei</taxon>
        <taxon>Acanthomorphata</taxon>
        <taxon>Eupercaria</taxon>
        <taxon>Centrarchiformes</taxon>
        <taxon>Terapontoidei</taxon>
        <taxon>Terapontidae</taxon>
        <taxon>Scortum</taxon>
    </lineage>
</organism>
<gene>
    <name evidence="1" type="ORF">L3Q82_010465</name>
</gene>